<dbReference type="InterPro" id="IPR003593">
    <property type="entry name" value="AAA+_ATPase"/>
</dbReference>
<dbReference type="GO" id="GO:0016887">
    <property type="term" value="F:ATP hydrolysis activity"/>
    <property type="evidence" value="ECO:0007669"/>
    <property type="project" value="InterPro"/>
</dbReference>
<keyword evidence="8" id="KW-1185">Reference proteome</keyword>
<keyword evidence="2" id="KW-0547">Nucleotide-binding</keyword>
<evidence type="ECO:0000313" key="8">
    <source>
        <dbReference type="Proteomes" id="UP000291469"/>
    </source>
</evidence>
<accession>A0A411YIW3</accession>
<dbReference type="Pfam" id="PF00005">
    <property type="entry name" value="ABC_tran"/>
    <property type="match status" value="1"/>
</dbReference>
<dbReference type="GO" id="GO:0005315">
    <property type="term" value="F:phosphate transmembrane transporter activity"/>
    <property type="evidence" value="ECO:0007669"/>
    <property type="project" value="InterPro"/>
</dbReference>
<dbReference type="InterPro" id="IPR005670">
    <property type="entry name" value="PstB-like"/>
</dbReference>
<organism evidence="7 8">
    <name type="scientific">Egibacter rhizosphaerae</name>
    <dbReference type="NCBI Taxonomy" id="1670831"/>
    <lineage>
        <taxon>Bacteria</taxon>
        <taxon>Bacillati</taxon>
        <taxon>Actinomycetota</taxon>
        <taxon>Nitriliruptoria</taxon>
        <taxon>Egibacterales</taxon>
        <taxon>Egibacteraceae</taxon>
        <taxon>Egibacter</taxon>
    </lineage>
</organism>
<protein>
    <submittedName>
        <fullName evidence="7">Phosphate ABC transporter ATP-binding protein</fullName>
    </submittedName>
</protein>
<dbReference type="PROSITE" id="PS50893">
    <property type="entry name" value="ABC_TRANSPORTER_2"/>
    <property type="match status" value="1"/>
</dbReference>
<keyword evidence="1" id="KW-0813">Transport</keyword>
<dbReference type="AlphaFoldDB" id="A0A411YIW3"/>
<dbReference type="KEGG" id="erz:ER308_17350"/>
<dbReference type="EMBL" id="CP036402">
    <property type="protein sequence ID" value="QBI21163.1"/>
    <property type="molecule type" value="Genomic_DNA"/>
</dbReference>
<evidence type="ECO:0000259" key="6">
    <source>
        <dbReference type="PROSITE" id="PS50893"/>
    </source>
</evidence>
<evidence type="ECO:0000313" key="7">
    <source>
        <dbReference type="EMBL" id="QBI21163.1"/>
    </source>
</evidence>
<dbReference type="InterPro" id="IPR027417">
    <property type="entry name" value="P-loop_NTPase"/>
</dbReference>
<dbReference type="InterPro" id="IPR003439">
    <property type="entry name" value="ABC_transporter-like_ATP-bd"/>
</dbReference>
<evidence type="ECO:0000256" key="3">
    <source>
        <dbReference type="ARBA" id="ARBA00022840"/>
    </source>
</evidence>
<dbReference type="Gene3D" id="3.40.50.300">
    <property type="entry name" value="P-loop containing nucleotide triphosphate hydrolases"/>
    <property type="match status" value="1"/>
</dbReference>
<feature type="region of interest" description="Disordered" evidence="5">
    <location>
        <begin position="1"/>
        <end position="34"/>
    </location>
</feature>
<evidence type="ECO:0000256" key="4">
    <source>
        <dbReference type="ARBA" id="ARBA00022967"/>
    </source>
</evidence>
<evidence type="ECO:0000256" key="5">
    <source>
        <dbReference type="SAM" id="MobiDB-lite"/>
    </source>
</evidence>
<dbReference type="InterPro" id="IPR017871">
    <property type="entry name" value="ABC_transporter-like_CS"/>
</dbReference>
<name>A0A411YIW3_9ACTN</name>
<dbReference type="PROSITE" id="PS00211">
    <property type="entry name" value="ABC_TRANSPORTER_1"/>
    <property type="match status" value="1"/>
</dbReference>
<evidence type="ECO:0000256" key="2">
    <source>
        <dbReference type="ARBA" id="ARBA00022741"/>
    </source>
</evidence>
<proteinExistence type="predicted"/>
<gene>
    <name evidence="7" type="primary">pstB</name>
    <name evidence="7" type="ORF">ER308_17350</name>
</gene>
<reference evidence="7 8" key="1">
    <citation type="submission" date="2019-01" db="EMBL/GenBank/DDBJ databases">
        <title>Egibacter rhizosphaerae EGI 80759T.</title>
        <authorList>
            <person name="Chen D.-D."/>
            <person name="Tian Y."/>
            <person name="Jiao J.-Y."/>
            <person name="Zhang X.-T."/>
            <person name="Zhang Y.-G."/>
            <person name="Zhang Y."/>
            <person name="Xiao M."/>
            <person name="Shu W.-S."/>
            <person name="Li W.-J."/>
        </authorList>
    </citation>
    <scope>NUCLEOTIDE SEQUENCE [LARGE SCALE GENOMIC DNA]</scope>
    <source>
        <strain evidence="7 8">EGI 80759</strain>
    </source>
</reference>
<dbReference type="Proteomes" id="UP000291469">
    <property type="component" value="Chromosome"/>
</dbReference>
<dbReference type="GO" id="GO:0005524">
    <property type="term" value="F:ATP binding"/>
    <property type="evidence" value="ECO:0007669"/>
    <property type="project" value="UniProtKB-KW"/>
</dbReference>
<dbReference type="OrthoDB" id="4075047at2"/>
<evidence type="ECO:0000256" key="1">
    <source>
        <dbReference type="ARBA" id="ARBA00022448"/>
    </source>
</evidence>
<dbReference type="RefSeq" id="WP_131156156.1">
    <property type="nucleotide sequence ID" value="NZ_CP036402.1"/>
</dbReference>
<dbReference type="GO" id="GO:0016020">
    <property type="term" value="C:membrane"/>
    <property type="evidence" value="ECO:0007669"/>
    <property type="project" value="InterPro"/>
</dbReference>
<dbReference type="SMART" id="SM00382">
    <property type="entry name" value="AAA"/>
    <property type="match status" value="1"/>
</dbReference>
<keyword evidence="3 7" id="KW-0067">ATP-binding</keyword>
<feature type="domain" description="ABC transporter" evidence="6">
    <location>
        <begin position="44"/>
        <end position="283"/>
    </location>
</feature>
<keyword evidence="4" id="KW-1278">Translocase</keyword>
<dbReference type="SUPFAM" id="SSF52540">
    <property type="entry name" value="P-loop containing nucleoside triphosphate hydrolases"/>
    <property type="match status" value="1"/>
</dbReference>
<dbReference type="PANTHER" id="PTHR43423">
    <property type="entry name" value="ABC TRANSPORTER I FAMILY MEMBER 17"/>
    <property type="match status" value="1"/>
</dbReference>
<dbReference type="CDD" id="cd03260">
    <property type="entry name" value="ABC_PstB_phosphate_transporter"/>
    <property type="match status" value="1"/>
</dbReference>
<dbReference type="PANTHER" id="PTHR43423:SF1">
    <property type="entry name" value="ABC TRANSPORTER I FAMILY MEMBER 17"/>
    <property type="match status" value="1"/>
</dbReference>
<dbReference type="GO" id="GO:0035435">
    <property type="term" value="P:phosphate ion transmembrane transport"/>
    <property type="evidence" value="ECO:0007669"/>
    <property type="project" value="InterPro"/>
</dbReference>
<sequence length="298" mass="33000">MGDQPATAAHATVVGDAAPTEQTHLHTEVRRSSAASREITDTVLKVRDLEVRYGDFTALKGVHLDVPRNEITAMIGPSGCGKSTLLRSVNRMNDLIPTAKVVGSVYYHGEDIYADDVDPVEVRRRIGMVFQKPNPFPKSIYDNVAFGPRLNGVRQGLDDVVEQSLRRAALWDEVKDKLKGSGLALSGGQQQRLCIARALAVHPDVILMDEPCSALDPIATMAIEDLMQDMKRDYSIVVVTHNMQQAARVSDRTAFFTVNVDHRTNERTGELVEYDLTETIFTQASDQRTEDYITGRFG</sequence>
<dbReference type="NCBIfam" id="TIGR00972">
    <property type="entry name" value="3a0107s01c2"/>
    <property type="match status" value="1"/>
</dbReference>